<evidence type="ECO:0000256" key="6">
    <source>
        <dbReference type="PROSITE-ProRule" id="PRU01373"/>
    </source>
</evidence>
<dbReference type="InterPro" id="IPR036365">
    <property type="entry name" value="PGBD-like_sf"/>
</dbReference>
<dbReference type="GO" id="GO:0071555">
    <property type="term" value="P:cell wall organization"/>
    <property type="evidence" value="ECO:0007669"/>
    <property type="project" value="UniProtKB-UniRule"/>
</dbReference>
<dbReference type="InterPro" id="IPR036366">
    <property type="entry name" value="PGBDSf"/>
</dbReference>
<comment type="pathway">
    <text evidence="1 6">Cell wall biogenesis; peptidoglycan biosynthesis.</text>
</comment>
<dbReference type="UniPathway" id="UPA00219"/>
<sequence>MTHPPGDPMRALRVLLMTILVVAGLGAAAYGAGVAVQHYEHGRETASARDPLPVAPSSTGATDPTSEQSSAPPSTPPTPSETERPDPQPVLEPGTEGEQVRELQSRLFQLAWLPETTTGKYDATTRKAVAGFQTKRGIEATGVVDQHTWRRLVAMTETPTHDQMFNVLHPGPTLLGPGDEGTDVRDLQARLQSIQWLTGDVSGTYDSTTEQAVEGFQAKRAIPVTGEVDQRTMDRLHAMTVAPTHAAMFNEAPDTGSNTPGTLDARCRTGRVLCIDKTSQTLRWVVDGKVLKTLDVRFGASYSPTREGVFHVYNMDADHVSHLYGSAMPYSMFFSGGQAVHYSSDFAARGYAGASHGCVNVRDYDGLAWLFGQVRVGDEVVVYWS</sequence>
<dbReference type="InterPro" id="IPR038063">
    <property type="entry name" value="Transpep_catalytic_dom"/>
</dbReference>
<evidence type="ECO:0000313" key="10">
    <source>
        <dbReference type="Proteomes" id="UP000535511"/>
    </source>
</evidence>
<dbReference type="SUPFAM" id="SSF141523">
    <property type="entry name" value="L,D-transpeptidase catalytic domain-like"/>
    <property type="match status" value="1"/>
</dbReference>
<evidence type="ECO:0000256" key="5">
    <source>
        <dbReference type="ARBA" id="ARBA00023316"/>
    </source>
</evidence>
<keyword evidence="5 6" id="KW-0961">Cell wall biogenesis/degradation</keyword>
<evidence type="ECO:0000256" key="1">
    <source>
        <dbReference type="ARBA" id="ARBA00004752"/>
    </source>
</evidence>
<keyword evidence="2" id="KW-0808">Transferase</keyword>
<evidence type="ECO:0000256" key="4">
    <source>
        <dbReference type="ARBA" id="ARBA00022984"/>
    </source>
</evidence>
<protein>
    <submittedName>
        <fullName evidence="9">Peptidoglycan hydrolase-like protein with peptidoglycan-binding domain</fullName>
    </submittedName>
</protein>
<dbReference type="InterPro" id="IPR005490">
    <property type="entry name" value="LD_TPept_cat_dom"/>
</dbReference>
<feature type="region of interest" description="Disordered" evidence="7">
    <location>
        <begin position="44"/>
        <end position="100"/>
    </location>
</feature>
<dbReference type="SUPFAM" id="SSF47090">
    <property type="entry name" value="PGBD-like"/>
    <property type="match status" value="2"/>
</dbReference>
<feature type="active site" description="Proton donor/acceptor" evidence="6">
    <location>
        <position position="341"/>
    </location>
</feature>
<dbReference type="AlphaFoldDB" id="A0A7Y9E9N5"/>
<dbReference type="CDD" id="cd16913">
    <property type="entry name" value="YkuD_like"/>
    <property type="match status" value="1"/>
</dbReference>
<dbReference type="GO" id="GO:0005576">
    <property type="term" value="C:extracellular region"/>
    <property type="evidence" value="ECO:0007669"/>
    <property type="project" value="TreeGrafter"/>
</dbReference>
<dbReference type="Pfam" id="PF03734">
    <property type="entry name" value="YkuD"/>
    <property type="match status" value="1"/>
</dbReference>
<keyword evidence="9" id="KW-0378">Hydrolase</keyword>
<dbReference type="PANTHER" id="PTHR30582:SF33">
    <property type="entry name" value="EXPORTED PROTEIN"/>
    <property type="match status" value="1"/>
</dbReference>
<reference evidence="9 10" key="1">
    <citation type="submission" date="2020-07" db="EMBL/GenBank/DDBJ databases">
        <title>Sequencing the genomes of 1000 actinobacteria strains.</title>
        <authorList>
            <person name="Klenk H.-P."/>
        </authorList>
    </citation>
    <scope>NUCLEOTIDE SEQUENCE [LARGE SCALE GENOMIC DNA]</scope>
    <source>
        <strain evidence="9 10">DSM 21350</strain>
    </source>
</reference>
<proteinExistence type="predicted"/>
<dbReference type="Proteomes" id="UP000535511">
    <property type="component" value="Unassembled WGS sequence"/>
</dbReference>
<evidence type="ECO:0000256" key="2">
    <source>
        <dbReference type="ARBA" id="ARBA00022679"/>
    </source>
</evidence>
<dbReference type="InterPro" id="IPR050979">
    <property type="entry name" value="LD-transpeptidase"/>
</dbReference>
<dbReference type="Gene3D" id="2.40.440.10">
    <property type="entry name" value="L,D-transpeptidase catalytic domain-like"/>
    <property type="match status" value="1"/>
</dbReference>
<evidence type="ECO:0000256" key="7">
    <source>
        <dbReference type="SAM" id="MobiDB-lite"/>
    </source>
</evidence>
<dbReference type="GO" id="GO:0008360">
    <property type="term" value="P:regulation of cell shape"/>
    <property type="evidence" value="ECO:0007669"/>
    <property type="project" value="UniProtKB-UniRule"/>
</dbReference>
<evidence type="ECO:0000256" key="3">
    <source>
        <dbReference type="ARBA" id="ARBA00022960"/>
    </source>
</evidence>
<feature type="domain" description="L,D-TPase catalytic" evidence="8">
    <location>
        <begin position="271"/>
        <end position="383"/>
    </location>
</feature>
<organism evidence="9 10">
    <name type="scientific">Nocardioides panaciterrulae</name>
    <dbReference type="NCBI Taxonomy" id="661492"/>
    <lineage>
        <taxon>Bacteria</taxon>
        <taxon>Bacillati</taxon>
        <taxon>Actinomycetota</taxon>
        <taxon>Actinomycetes</taxon>
        <taxon>Propionibacteriales</taxon>
        <taxon>Nocardioidaceae</taxon>
        <taxon>Nocardioides</taxon>
    </lineage>
</organism>
<dbReference type="Gene3D" id="1.10.101.10">
    <property type="entry name" value="PGBD-like superfamily/PGBD"/>
    <property type="match status" value="2"/>
</dbReference>
<dbReference type="PROSITE" id="PS52029">
    <property type="entry name" value="LD_TPASE"/>
    <property type="match status" value="1"/>
</dbReference>
<feature type="active site" description="Nucleophile" evidence="6">
    <location>
        <position position="358"/>
    </location>
</feature>
<gene>
    <name evidence="9" type="ORF">BJZ21_003554</name>
</gene>
<name>A0A7Y9E9N5_9ACTN</name>
<keyword evidence="10" id="KW-1185">Reference proteome</keyword>
<dbReference type="PANTHER" id="PTHR30582">
    <property type="entry name" value="L,D-TRANSPEPTIDASE"/>
    <property type="match status" value="1"/>
</dbReference>
<evidence type="ECO:0000313" key="9">
    <source>
        <dbReference type="EMBL" id="NYD43471.1"/>
    </source>
</evidence>
<dbReference type="GO" id="GO:0071972">
    <property type="term" value="F:peptidoglycan L,D-transpeptidase activity"/>
    <property type="evidence" value="ECO:0007669"/>
    <property type="project" value="TreeGrafter"/>
</dbReference>
<keyword evidence="4 6" id="KW-0573">Peptidoglycan synthesis</keyword>
<comment type="caution">
    <text evidence="9">The sequence shown here is derived from an EMBL/GenBank/DDBJ whole genome shotgun (WGS) entry which is preliminary data.</text>
</comment>
<dbReference type="GO" id="GO:0016740">
    <property type="term" value="F:transferase activity"/>
    <property type="evidence" value="ECO:0007669"/>
    <property type="project" value="UniProtKB-KW"/>
</dbReference>
<accession>A0A7Y9E9N5</accession>
<dbReference type="GO" id="GO:0018104">
    <property type="term" value="P:peptidoglycan-protein cross-linking"/>
    <property type="evidence" value="ECO:0007669"/>
    <property type="project" value="TreeGrafter"/>
</dbReference>
<dbReference type="EMBL" id="JACCBG010000001">
    <property type="protein sequence ID" value="NYD43471.1"/>
    <property type="molecule type" value="Genomic_DNA"/>
</dbReference>
<evidence type="ECO:0000259" key="8">
    <source>
        <dbReference type="PROSITE" id="PS52029"/>
    </source>
</evidence>
<dbReference type="Pfam" id="PF01471">
    <property type="entry name" value="PG_binding_1"/>
    <property type="match status" value="2"/>
</dbReference>
<dbReference type="InterPro" id="IPR002477">
    <property type="entry name" value="Peptidoglycan-bd-like"/>
</dbReference>
<keyword evidence="3 6" id="KW-0133">Cell shape</keyword>